<proteinExistence type="predicted"/>
<dbReference type="EMBL" id="RYZI01000113">
    <property type="protein sequence ID" value="RWA10447.1"/>
    <property type="molecule type" value="Genomic_DNA"/>
</dbReference>
<accession>A0A439D7R5</accession>
<dbReference type="AlphaFoldDB" id="A0A439D7R5"/>
<dbReference type="Proteomes" id="UP000286045">
    <property type="component" value="Unassembled WGS sequence"/>
</dbReference>
<comment type="caution">
    <text evidence="1">The sequence shown here is derived from an EMBL/GenBank/DDBJ whole genome shotgun (WGS) entry which is preliminary data.</text>
</comment>
<sequence length="90" mass="10318">MSLPIDLTVILTKETNGVLMGIFINTDGEFQYPNGRVTSRTDDKAWWEVPDFTRERGVTDSGFYYVYTRRGYQRRGRMVNKPGGGVEFAD</sequence>
<organism evidence="1 2">
    <name type="scientific">Xylaria grammica</name>
    <dbReference type="NCBI Taxonomy" id="363999"/>
    <lineage>
        <taxon>Eukaryota</taxon>
        <taxon>Fungi</taxon>
        <taxon>Dikarya</taxon>
        <taxon>Ascomycota</taxon>
        <taxon>Pezizomycotina</taxon>
        <taxon>Sordariomycetes</taxon>
        <taxon>Xylariomycetidae</taxon>
        <taxon>Xylariales</taxon>
        <taxon>Xylariaceae</taxon>
        <taxon>Xylaria</taxon>
    </lineage>
</organism>
<name>A0A439D7R5_9PEZI</name>
<evidence type="ECO:0000313" key="2">
    <source>
        <dbReference type="Proteomes" id="UP000286045"/>
    </source>
</evidence>
<evidence type="ECO:0000313" key="1">
    <source>
        <dbReference type="EMBL" id="RWA10447.1"/>
    </source>
</evidence>
<reference evidence="1 2" key="1">
    <citation type="submission" date="2018-12" db="EMBL/GenBank/DDBJ databases">
        <title>Draft genome sequence of Xylaria grammica IHI A82.</title>
        <authorList>
            <person name="Buettner E."/>
            <person name="Kellner H."/>
        </authorList>
    </citation>
    <scope>NUCLEOTIDE SEQUENCE [LARGE SCALE GENOMIC DNA]</scope>
    <source>
        <strain evidence="1 2">IHI A82</strain>
    </source>
</reference>
<protein>
    <submittedName>
        <fullName evidence="1">Uncharacterized protein</fullName>
    </submittedName>
</protein>
<gene>
    <name evidence="1" type="ORF">EKO27_g4645</name>
</gene>
<keyword evidence="2" id="KW-1185">Reference proteome</keyword>